<sequence>MNKNVVIGAVVVVLLVGGIALFRDDPAPAPRAAVSVPTTMPARTSSAMPTTATSTITTTSTSSAASSTAAGRAETKELCDAIDAADDRRIPVTDALYDHLRCTGGWTWPSVKPHASAAATELDSESTTLLDTIRRSDAPNTVSSAARDYADGLGDWAESLRSDLAALSSEGFTRTDALKPHLKKLAQELVEQCKTMAGK</sequence>
<dbReference type="Proteomes" id="UP000183053">
    <property type="component" value="Unassembled WGS sequence"/>
</dbReference>
<accession>A0A1H1H4N9</accession>
<dbReference type="RefSeq" id="WP_083350820.1">
    <property type="nucleotide sequence ID" value="NZ_FNLF01000002.1"/>
</dbReference>
<feature type="compositionally biased region" description="Low complexity" evidence="1">
    <location>
        <begin position="42"/>
        <end position="70"/>
    </location>
</feature>
<reference evidence="3" key="1">
    <citation type="submission" date="2016-10" db="EMBL/GenBank/DDBJ databases">
        <authorList>
            <person name="Varghese N."/>
            <person name="Submissions S."/>
        </authorList>
    </citation>
    <scope>NUCLEOTIDE SEQUENCE [LARGE SCALE GENOMIC DNA]</scope>
    <source>
        <strain evidence="3">DSM 44142</strain>
    </source>
</reference>
<evidence type="ECO:0000313" key="3">
    <source>
        <dbReference type="Proteomes" id="UP000183053"/>
    </source>
</evidence>
<name>A0A1H1H4N9_9ACTN</name>
<gene>
    <name evidence="2" type="ORF">SAMN04489765_3814</name>
</gene>
<dbReference type="EMBL" id="FNLF01000002">
    <property type="protein sequence ID" value="SDR20410.1"/>
    <property type="molecule type" value="Genomic_DNA"/>
</dbReference>
<feature type="region of interest" description="Disordered" evidence="1">
    <location>
        <begin position="38"/>
        <end position="70"/>
    </location>
</feature>
<keyword evidence="3" id="KW-1185">Reference proteome</keyword>
<evidence type="ECO:0000256" key="1">
    <source>
        <dbReference type="SAM" id="MobiDB-lite"/>
    </source>
</evidence>
<proteinExistence type="predicted"/>
<dbReference type="AlphaFoldDB" id="A0A1H1H4N9"/>
<evidence type="ECO:0000313" key="2">
    <source>
        <dbReference type="EMBL" id="SDR20410.1"/>
    </source>
</evidence>
<protein>
    <submittedName>
        <fullName evidence="2">Uncharacterized protein</fullName>
    </submittedName>
</protein>
<organism evidence="2 3">
    <name type="scientific">Tsukamurella pulmonis</name>
    <dbReference type="NCBI Taxonomy" id="47312"/>
    <lineage>
        <taxon>Bacteria</taxon>
        <taxon>Bacillati</taxon>
        <taxon>Actinomycetota</taxon>
        <taxon>Actinomycetes</taxon>
        <taxon>Mycobacteriales</taxon>
        <taxon>Tsukamurellaceae</taxon>
        <taxon>Tsukamurella</taxon>
    </lineage>
</organism>